<dbReference type="PANTHER" id="PTHR36424">
    <property type="entry name" value="PHEROMONE-REGULATED MEMBRANE PROTEIN 6"/>
    <property type="match status" value="1"/>
</dbReference>
<feature type="compositionally biased region" description="Polar residues" evidence="1">
    <location>
        <begin position="485"/>
        <end position="503"/>
    </location>
</feature>
<feature type="compositionally biased region" description="Polar residues" evidence="1">
    <location>
        <begin position="393"/>
        <end position="404"/>
    </location>
</feature>
<proteinExistence type="predicted"/>
<dbReference type="GO" id="GO:0005886">
    <property type="term" value="C:plasma membrane"/>
    <property type="evidence" value="ECO:0007669"/>
    <property type="project" value="InterPro"/>
</dbReference>
<keyword evidence="4" id="KW-1185">Reference proteome</keyword>
<reference evidence="3" key="1">
    <citation type="submission" date="2021-12" db="EMBL/GenBank/DDBJ databases">
        <title>Curvularia clavata genome.</title>
        <authorList>
            <person name="Cao Y."/>
        </authorList>
    </citation>
    <scope>NUCLEOTIDE SEQUENCE</scope>
    <source>
        <strain evidence="3">Yc1106</strain>
    </source>
</reference>
<dbReference type="VEuPathDB" id="FungiDB:yc1106_06809"/>
<evidence type="ECO:0000256" key="2">
    <source>
        <dbReference type="SAM" id="Phobius"/>
    </source>
</evidence>
<evidence type="ECO:0000313" key="3">
    <source>
        <dbReference type="EMBL" id="USP79535.1"/>
    </source>
</evidence>
<dbReference type="EMBL" id="CP089278">
    <property type="protein sequence ID" value="USP79535.1"/>
    <property type="molecule type" value="Genomic_DNA"/>
</dbReference>
<gene>
    <name evidence="3" type="ORF">yc1106_06809</name>
</gene>
<evidence type="ECO:0000256" key="1">
    <source>
        <dbReference type="SAM" id="MobiDB-lite"/>
    </source>
</evidence>
<dbReference type="Proteomes" id="UP001056012">
    <property type="component" value="Chromosome 5"/>
</dbReference>
<sequence length="658" mass="72926">MGCCGDREKAMTVAEEQKWTHITLSDFKSTSCLAPFSYVWLWILVLISCAVYAADAFTAVNLLAFDKWTSSIKPAVPFEIAKWIFAITIIISYVFLVYRWIRTLRVMRTGSVTECYLEPLAVIWQSMRVTSSGQGWRRFLVFAELTKSKKGVNYIALFVYFQFKSALLIIIAQGPRIAINAMTLYAVMQAQIIPGGDHAAKDRSNIEQFFMNIKTMIDTGNRQETIIYFTMLFSLVIWVIAALSLIVASLLYIFFLWHYIPKADGSLTNYCRRKVETRLERIVGKKIRKAIEKQNQQLKKEEQRAIKKGEFDASKSRPTLPNIGNDDDDTSTIFSLQRSDTMSTNTTLPPYAPPQSNSGRSLITKPSLPTLDERPDALRRSESQFTTFSTTSYGSNAPMLSQAGNMGRASPAPPMPPLDRTVTGPFSQQSNLPYSSDRPFTPMSQGRASPMPQRGPLPRVDTSYSTHVPYGSEPGLVSPLANDARSISQAQSNRPYQEFSPYNSRGPATGPEYELSPVEGSATAEISRDYYPDPNDYQPPQVPDILRAGSPAMSQVGGPLPRAGTAPPRPGVPPTLQSATQRREMSQPNRAMNGSVPPQPQRSATAPIQQPAWAQGPPTRTYTPAGPGPQRSYTPSGPGPQRSFTPSGPRGYDNGYNY</sequence>
<feature type="compositionally biased region" description="Polar residues" evidence="1">
    <location>
        <begin position="575"/>
        <end position="592"/>
    </location>
</feature>
<keyword evidence="2" id="KW-1133">Transmembrane helix</keyword>
<feature type="transmembrane region" description="Helical" evidence="2">
    <location>
        <begin position="226"/>
        <end position="259"/>
    </location>
</feature>
<keyword evidence="2" id="KW-0812">Transmembrane</keyword>
<dbReference type="AlphaFoldDB" id="A0A9Q8ZD51"/>
<protein>
    <submittedName>
        <fullName evidence="3">Uncharacterized protein</fullName>
    </submittedName>
</protein>
<feature type="transmembrane region" description="Helical" evidence="2">
    <location>
        <begin position="83"/>
        <end position="101"/>
    </location>
</feature>
<feature type="compositionally biased region" description="Basic and acidic residues" evidence="1">
    <location>
        <begin position="298"/>
        <end position="315"/>
    </location>
</feature>
<feature type="compositionally biased region" description="Polar residues" evidence="1">
    <location>
        <begin position="424"/>
        <end position="434"/>
    </location>
</feature>
<feature type="compositionally biased region" description="Low complexity" evidence="1">
    <location>
        <begin position="383"/>
        <end position="392"/>
    </location>
</feature>
<dbReference type="OrthoDB" id="436496at2759"/>
<name>A0A9Q8ZD51_CURCL</name>
<feature type="compositionally biased region" description="Basic and acidic residues" evidence="1">
    <location>
        <begin position="371"/>
        <end position="382"/>
    </location>
</feature>
<organism evidence="3 4">
    <name type="scientific">Curvularia clavata</name>
    <dbReference type="NCBI Taxonomy" id="95742"/>
    <lineage>
        <taxon>Eukaryota</taxon>
        <taxon>Fungi</taxon>
        <taxon>Dikarya</taxon>
        <taxon>Ascomycota</taxon>
        <taxon>Pezizomycotina</taxon>
        <taxon>Dothideomycetes</taxon>
        <taxon>Pleosporomycetidae</taxon>
        <taxon>Pleosporales</taxon>
        <taxon>Pleosporineae</taxon>
        <taxon>Pleosporaceae</taxon>
        <taxon>Curvularia</taxon>
    </lineage>
</organism>
<keyword evidence="2" id="KW-0472">Membrane</keyword>
<feature type="compositionally biased region" description="Polar residues" evidence="1">
    <location>
        <begin position="331"/>
        <end position="361"/>
    </location>
</feature>
<dbReference type="InterPro" id="IPR031606">
    <property type="entry name" value="Kch1/2"/>
</dbReference>
<dbReference type="Pfam" id="PF16944">
    <property type="entry name" value="KCH"/>
    <property type="match status" value="1"/>
</dbReference>
<feature type="transmembrane region" description="Helical" evidence="2">
    <location>
        <begin position="39"/>
        <end position="63"/>
    </location>
</feature>
<accession>A0A9Q8ZD51</accession>
<dbReference type="PANTHER" id="PTHR36424:SF1">
    <property type="entry name" value="LOW AFFINITY K(+) TRANSPORTER 1-RELATED"/>
    <property type="match status" value="1"/>
</dbReference>
<evidence type="ECO:0000313" key="4">
    <source>
        <dbReference type="Proteomes" id="UP001056012"/>
    </source>
</evidence>
<feature type="region of interest" description="Disordered" evidence="1">
    <location>
        <begin position="294"/>
        <end position="658"/>
    </location>
</feature>
<dbReference type="GO" id="GO:0015079">
    <property type="term" value="F:potassium ion transmembrane transporter activity"/>
    <property type="evidence" value="ECO:0007669"/>
    <property type="project" value="InterPro"/>
</dbReference>